<keyword evidence="3" id="KW-1185">Reference proteome</keyword>
<dbReference type="Proteomes" id="UP001209878">
    <property type="component" value="Unassembled WGS sequence"/>
</dbReference>
<proteinExistence type="predicted"/>
<dbReference type="PANTHER" id="PTHR31513">
    <property type="entry name" value="EPHRIN TYPE-B RECEPTOR"/>
    <property type="match status" value="1"/>
</dbReference>
<feature type="region of interest" description="Disordered" evidence="1">
    <location>
        <begin position="65"/>
        <end position="86"/>
    </location>
</feature>
<organism evidence="2 3">
    <name type="scientific">Ridgeia piscesae</name>
    <name type="common">Tubeworm</name>
    <dbReference type="NCBI Taxonomy" id="27915"/>
    <lineage>
        <taxon>Eukaryota</taxon>
        <taxon>Metazoa</taxon>
        <taxon>Spiralia</taxon>
        <taxon>Lophotrochozoa</taxon>
        <taxon>Annelida</taxon>
        <taxon>Polychaeta</taxon>
        <taxon>Sedentaria</taxon>
        <taxon>Canalipalpata</taxon>
        <taxon>Sabellida</taxon>
        <taxon>Siboglinidae</taxon>
        <taxon>Ridgeia</taxon>
    </lineage>
</organism>
<dbReference type="EMBL" id="JAODUO010000132">
    <property type="protein sequence ID" value="KAK2188425.1"/>
    <property type="molecule type" value="Genomic_DNA"/>
</dbReference>
<reference evidence="2" key="1">
    <citation type="journal article" date="2023" name="Mol. Biol. Evol.">
        <title>Third-Generation Sequencing Reveals the Adaptive Role of the Epigenome in Three Deep-Sea Polychaetes.</title>
        <authorList>
            <person name="Perez M."/>
            <person name="Aroh O."/>
            <person name="Sun Y."/>
            <person name="Lan Y."/>
            <person name="Juniper S.K."/>
            <person name="Young C.R."/>
            <person name="Angers B."/>
            <person name="Qian P.Y."/>
        </authorList>
    </citation>
    <scope>NUCLEOTIDE SEQUENCE</scope>
    <source>
        <strain evidence="2">R07B-5</strain>
    </source>
</reference>
<evidence type="ECO:0000256" key="1">
    <source>
        <dbReference type="SAM" id="MobiDB-lite"/>
    </source>
</evidence>
<evidence type="ECO:0000313" key="2">
    <source>
        <dbReference type="EMBL" id="KAK2188425.1"/>
    </source>
</evidence>
<protein>
    <submittedName>
        <fullName evidence="2">Uncharacterized protein</fullName>
    </submittedName>
</protein>
<name>A0AAD9P5C9_RIDPI</name>
<accession>A0AAD9P5C9</accession>
<evidence type="ECO:0000313" key="3">
    <source>
        <dbReference type="Proteomes" id="UP001209878"/>
    </source>
</evidence>
<dbReference type="PANTHER" id="PTHR31513:SF2">
    <property type="entry name" value="MRAZ"/>
    <property type="match status" value="1"/>
</dbReference>
<sequence length="364" mass="37693">MGQLDLKSKALLETASDTALVCSSGRVDVRYLARIKAENITLSVGKLNVEAGGLLTVAASDRPEDTLDSIRGQGKSGNTPSGGGHACKGGYGGTVAGGDYYGSLYDSQERGSRGGSRVIGGPGGNGGGLIHLNIGVSLFIDGTLTVNGGDGRDGGAGGSAGSIRVSAAAFEGHGSLHAVGGAGSAGGSAGRISVHIGNWNHFHGRHVATGGKGETINSHGGPGSVYLRDIRYMRAHTQLLLDGGGATWDLYYTLDEPSMVNYTFDELHLTNSASLQMKSGDDVSRSLTAVKIYGDKTGRIHLHSNHIGFLEKAATLQTTMKTPANIWIDEGAKAYMATLVYILARGEIALKVCSHPLRLLIIAY</sequence>
<comment type="caution">
    <text evidence="2">The sequence shown here is derived from an EMBL/GenBank/DDBJ whole genome shotgun (WGS) entry which is preliminary data.</text>
</comment>
<gene>
    <name evidence="2" type="ORF">NP493_132g02154</name>
</gene>
<dbReference type="AlphaFoldDB" id="A0AAD9P5C9"/>